<sequence length="373" mass="40305">MKPPGRLGGSGLFTRRNLLSLAGASVLAMAGQHGPARTKSSVPTRGINMPGWFDRPDGVAPTPAVLEKLRHRGFETVRLPIDGDLVLAGASNLLAIGKGIERLVATGFAVLADLHPAAALYTTLRATPLAGGKRVVEAWRVLSTVVADLPEDKVYPELLNEPPVSPADWLVLRGRLAEIVRAACPKHTIVWGPAPDQGIWQLAGMPPLDDDRQIAAVHFYAPTAFTHQCQPWGASPLARIHDLPFPATRDMPAVRKTIAALRSTGDMDAALLVEEQMTGDWTQAAIHAELRRAAEWSAATGCPLMLNEFGVLDFCVGAISRQTWIRAVRRAAEENGIGWAVWELDQGFGVIADRTDIEGFDDAMFEALFREGE</sequence>
<evidence type="ECO:0000256" key="7">
    <source>
        <dbReference type="RuleBase" id="RU361153"/>
    </source>
</evidence>
<gene>
    <name evidence="9" type="ORF">GB928_019870</name>
</gene>
<protein>
    <submittedName>
        <fullName evidence="9">Glycoside hydrolase family 5 protein</fullName>
    </submittedName>
</protein>
<name>A0ABT8XJU8_9HYPH</name>
<dbReference type="InterPro" id="IPR001547">
    <property type="entry name" value="Glyco_hydro_5"/>
</dbReference>
<dbReference type="GO" id="GO:0016787">
    <property type="term" value="F:hydrolase activity"/>
    <property type="evidence" value="ECO:0007669"/>
    <property type="project" value="UniProtKB-KW"/>
</dbReference>
<organism evidence="9 10">
    <name type="scientific">Shinella curvata</name>
    <dbReference type="NCBI Taxonomy" id="1817964"/>
    <lineage>
        <taxon>Bacteria</taxon>
        <taxon>Pseudomonadati</taxon>
        <taxon>Pseudomonadota</taxon>
        <taxon>Alphaproteobacteria</taxon>
        <taxon>Hyphomicrobiales</taxon>
        <taxon>Rhizobiaceae</taxon>
        <taxon>Shinella</taxon>
    </lineage>
</organism>
<evidence type="ECO:0000313" key="9">
    <source>
        <dbReference type="EMBL" id="MDO6123455.1"/>
    </source>
</evidence>
<reference evidence="9" key="1">
    <citation type="submission" date="2022-04" db="EMBL/GenBank/DDBJ databases">
        <title>Shinella lacus sp. nov., a novel member of the genus Shinella from water.</title>
        <authorList>
            <person name="Deng Y."/>
        </authorList>
    </citation>
    <scope>NUCLEOTIDE SEQUENCE</scope>
    <source>
        <strain evidence="9">JCM 31239</strain>
    </source>
</reference>
<feature type="domain" description="Glycoside hydrolase family 5" evidence="8">
    <location>
        <begin position="41"/>
        <end position="345"/>
    </location>
</feature>
<dbReference type="PANTHER" id="PTHR31297">
    <property type="entry name" value="GLUCAN ENDO-1,6-BETA-GLUCOSIDASE B"/>
    <property type="match status" value="1"/>
</dbReference>
<evidence type="ECO:0000256" key="5">
    <source>
        <dbReference type="ARBA" id="ARBA00023295"/>
    </source>
</evidence>
<dbReference type="SUPFAM" id="SSF51445">
    <property type="entry name" value="(Trans)glycosidases"/>
    <property type="match status" value="1"/>
</dbReference>
<dbReference type="Gene3D" id="3.20.20.80">
    <property type="entry name" value="Glycosidases"/>
    <property type="match status" value="1"/>
</dbReference>
<evidence type="ECO:0000313" key="10">
    <source>
        <dbReference type="Proteomes" id="UP001177080"/>
    </source>
</evidence>
<dbReference type="Proteomes" id="UP001177080">
    <property type="component" value="Unassembled WGS sequence"/>
</dbReference>
<evidence type="ECO:0000256" key="6">
    <source>
        <dbReference type="ARBA" id="ARBA00023326"/>
    </source>
</evidence>
<comment type="caution">
    <text evidence="9">The sequence shown here is derived from an EMBL/GenBank/DDBJ whole genome shotgun (WGS) entry which is preliminary data.</text>
</comment>
<comment type="similarity">
    <text evidence="1 7">Belongs to the glycosyl hydrolase 5 (cellulase A) family.</text>
</comment>
<keyword evidence="10" id="KW-1185">Reference proteome</keyword>
<dbReference type="RefSeq" id="WP_244762889.1">
    <property type="nucleotide sequence ID" value="NZ_JALJCJ010000006.1"/>
</dbReference>
<dbReference type="InterPro" id="IPR017853">
    <property type="entry name" value="GH"/>
</dbReference>
<evidence type="ECO:0000256" key="4">
    <source>
        <dbReference type="ARBA" id="ARBA00023277"/>
    </source>
</evidence>
<dbReference type="PANTHER" id="PTHR31297:SF41">
    <property type="entry name" value="ENDOGLUCANASE, PUTATIVE (AFU_ORTHOLOGUE AFUA_5G01830)-RELATED"/>
    <property type="match status" value="1"/>
</dbReference>
<dbReference type="InterPro" id="IPR050386">
    <property type="entry name" value="Glycosyl_hydrolase_5"/>
</dbReference>
<dbReference type="Pfam" id="PF00150">
    <property type="entry name" value="Cellulase"/>
    <property type="match status" value="1"/>
</dbReference>
<keyword evidence="4" id="KW-0119">Carbohydrate metabolism</keyword>
<evidence type="ECO:0000259" key="8">
    <source>
        <dbReference type="Pfam" id="PF00150"/>
    </source>
</evidence>
<proteinExistence type="inferred from homology"/>
<evidence type="ECO:0000256" key="1">
    <source>
        <dbReference type="ARBA" id="ARBA00005641"/>
    </source>
</evidence>
<accession>A0ABT8XJU8</accession>
<dbReference type="EMBL" id="WHSC02000008">
    <property type="protein sequence ID" value="MDO6123455.1"/>
    <property type="molecule type" value="Genomic_DNA"/>
</dbReference>
<keyword evidence="6" id="KW-0624">Polysaccharide degradation</keyword>
<keyword evidence="5 7" id="KW-0326">Glycosidase</keyword>
<evidence type="ECO:0000256" key="3">
    <source>
        <dbReference type="ARBA" id="ARBA00023001"/>
    </source>
</evidence>
<evidence type="ECO:0000256" key="2">
    <source>
        <dbReference type="ARBA" id="ARBA00022801"/>
    </source>
</evidence>
<keyword evidence="2 7" id="KW-0378">Hydrolase</keyword>
<keyword evidence="3" id="KW-0136">Cellulose degradation</keyword>